<dbReference type="PANTHER" id="PTHR30173:SF36">
    <property type="entry name" value="ECF RNA POLYMERASE SIGMA FACTOR SIGJ"/>
    <property type="match status" value="1"/>
</dbReference>
<dbReference type="InterPro" id="IPR036388">
    <property type="entry name" value="WH-like_DNA-bd_sf"/>
</dbReference>
<dbReference type="InterPro" id="IPR052704">
    <property type="entry name" value="ECF_Sigma-70_Domain"/>
</dbReference>
<organism evidence="6 7">
    <name type="scientific">Streptosporangium sandarakinum</name>
    <dbReference type="NCBI Taxonomy" id="1260955"/>
    <lineage>
        <taxon>Bacteria</taxon>
        <taxon>Bacillati</taxon>
        <taxon>Actinomycetota</taxon>
        <taxon>Actinomycetes</taxon>
        <taxon>Streptosporangiales</taxon>
        <taxon>Streptosporangiaceae</taxon>
        <taxon>Streptosporangium</taxon>
    </lineage>
</organism>
<feature type="domain" description="RNA polymerase sigma factor 70 region 4 type 2" evidence="5">
    <location>
        <begin position="2"/>
        <end position="40"/>
    </location>
</feature>
<dbReference type="Proteomes" id="UP000576393">
    <property type="component" value="Unassembled WGS sequence"/>
</dbReference>
<protein>
    <recommendedName>
        <fullName evidence="5">RNA polymerase sigma factor 70 region 4 type 2 domain-containing protein</fullName>
    </recommendedName>
</protein>
<dbReference type="GO" id="GO:0003677">
    <property type="term" value="F:DNA binding"/>
    <property type="evidence" value="ECO:0007669"/>
    <property type="project" value="InterPro"/>
</dbReference>
<evidence type="ECO:0000256" key="1">
    <source>
        <dbReference type="ARBA" id="ARBA00010641"/>
    </source>
</evidence>
<evidence type="ECO:0000256" key="4">
    <source>
        <dbReference type="ARBA" id="ARBA00023163"/>
    </source>
</evidence>
<comment type="caution">
    <text evidence="6">The sequence shown here is derived from an EMBL/GenBank/DDBJ whole genome shotgun (WGS) entry which is preliminary data.</text>
</comment>
<dbReference type="GO" id="GO:0006352">
    <property type="term" value="P:DNA-templated transcription initiation"/>
    <property type="evidence" value="ECO:0007669"/>
    <property type="project" value="InterPro"/>
</dbReference>
<evidence type="ECO:0000313" key="6">
    <source>
        <dbReference type="EMBL" id="NYF41318.1"/>
    </source>
</evidence>
<reference evidence="6 7" key="1">
    <citation type="submission" date="2020-07" db="EMBL/GenBank/DDBJ databases">
        <title>Sequencing the genomes of 1000 actinobacteria strains.</title>
        <authorList>
            <person name="Klenk H.-P."/>
        </authorList>
    </citation>
    <scope>NUCLEOTIDE SEQUENCE [LARGE SCALE GENOMIC DNA]</scope>
    <source>
        <strain evidence="6 7">DSM 45763</strain>
    </source>
</reference>
<keyword evidence="2" id="KW-0805">Transcription regulation</keyword>
<dbReference type="InterPro" id="IPR013249">
    <property type="entry name" value="RNA_pol_sigma70_r4_t2"/>
</dbReference>
<dbReference type="AlphaFoldDB" id="A0A852V0X2"/>
<evidence type="ECO:0000259" key="5">
    <source>
        <dbReference type="Pfam" id="PF08281"/>
    </source>
</evidence>
<evidence type="ECO:0000256" key="2">
    <source>
        <dbReference type="ARBA" id="ARBA00023015"/>
    </source>
</evidence>
<dbReference type="InterPro" id="IPR013324">
    <property type="entry name" value="RNA_pol_sigma_r3/r4-like"/>
</dbReference>
<dbReference type="PANTHER" id="PTHR30173">
    <property type="entry name" value="SIGMA 19 FACTOR"/>
    <property type="match status" value="1"/>
</dbReference>
<dbReference type="EMBL" id="JACCCO010000001">
    <property type="protein sequence ID" value="NYF41318.1"/>
    <property type="molecule type" value="Genomic_DNA"/>
</dbReference>
<dbReference type="GO" id="GO:0016987">
    <property type="term" value="F:sigma factor activity"/>
    <property type="evidence" value="ECO:0007669"/>
    <property type="project" value="UniProtKB-KW"/>
</dbReference>
<evidence type="ECO:0000313" key="7">
    <source>
        <dbReference type="Proteomes" id="UP000576393"/>
    </source>
</evidence>
<name>A0A852V0X2_9ACTN</name>
<comment type="similarity">
    <text evidence="1">Belongs to the sigma-70 factor family. ECF subfamily.</text>
</comment>
<dbReference type="Gene3D" id="1.10.10.10">
    <property type="entry name" value="Winged helix-like DNA-binding domain superfamily/Winged helix DNA-binding domain"/>
    <property type="match status" value="1"/>
</dbReference>
<keyword evidence="3" id="KW-0731">Sigma factor</keyword>
<gene>
    <name evidence="6" type="ORF">HDA43_003477</name>
</gene>
<dbReference type="Pfam" id="PF08281">
    <property type="entry name" value="Sigma70_r4_2"/>
    <property type="match status" value="1"/>
</dbReference>
<keyword evidence="7" id="KW-1185">Reference proteome</keyword>
<dbReference type="RefSeq" id="WP_312873340.1">
    <property type="nucleotide sequence ID" value="NZ_JACCCO010000001.1"/>
</dbReference>
<evidence type="ECO:0000256" key="3">
    <source>
        <dbReference type="ARBA" id="ARBA00023082"/>
    </source>
</evidence>
<accession>A0A852V0X2</accession>
<sequence length="71" mass="7986">MAMLTLMERLSPNERVVYVLREAFGYAHREIAEILDITESKPAGGELVTRITLIHCQGWRTCPVQEVNATG</sequence>
<proteinExistence type="inferred from homology"/>
<keyword evidence="4" id="KW-0804">Transcription</keyword>
<dbReference type="SUPFAM" id="SSF88659">
    <property type="entry name" value="Sigma3 and sigma4 domains of RNA polymerase sigma factors"/>
    <property type="match status" value="1"/>
</dbReference>